<organism evidence="1 2">
    <name type="scientific">Punica granatum</name>
    <name type="common">Pomegranate</name>
    <dbReference type="NCBI Taxonomy" id="22663"/>
    <lineage>
        <taxon>Eukaryota</taxon>
        <taxon>Viridiplantae</taxon>
        <taxon>Streptophyta</taxon>
        <taxon>Embryophyta</taxon>
        <taxon>Tracheophyta</taxon>
        <taxon>Spermatophyta</taxon>
        <taxon>Magnoliopsida</taxon>
        <taxon>eudicotyledons</taxon>
        <taxon>Gunneridae</taxon>
        <taxon>Pentapetalae</taxon>
        <taxon>rosids</taxon>
        <taxon>malvids</taxon>
        <taxon>Myrtales</taxon>
        <taxon>Lythraceae</taxon>
        <taxon>Punica</taxon>
    </lineage>
</organism>
<gene>
    <name evidence="1" type="ORF">CRG98_013170</name>
</gene>
<name>A0A2I0KCV4_PUNGR</name>
<dbReference type="EMBL" id="PGOL01000675">
    <property type="protein sequence ID" value="PKI66368.1"/>
    <property type="molecule type" value="Genomic_DNA"/>
</dbReference>
<protein>
    <submittedName>
        <fullName evidence="1">Uncharacterized protein</fullName>
    </submittedName>
</protein>
<proteinExistence type="predicted"/>
<dbReference type="Proteomes" id="UP000233551">
    <property type="component" value="Unassembled WGS sequence"/>
</dbReference>
<evidence type="ECO:0000313" key="2">
    <source>
        <dbReference type="Proteomes" id="UP000233551"/>
    </source>
</evidence>
<accession>A0A2I0KCV4</accession>
<sequence>MAKTLWDDLQERYSQGFTLWSLTNEESQRMVLRSRGVISDNTAFVANLVYGDQRADAGKQGAKWCSFCDYCGRKLMVTKISTCYQLNGYPKSATKWVLESAA</sequence>
<reference evidence="1 2" key="1">
    <citation type="submission" date="2017-11" db="EMBL/GenBank/DDBJ databases">
        <title>De-novo sequencing of pomegranate (Punica granatum L.) genome.</title>
        <authorList>
            <person name="Akparov Z."/>
            <person name="Amiraslanov A."/>
            <person name="Hajiyeva S."/>
            <person name="Abbasov M."/>
            <person name="Kaur K."/>
            <person name="Hamwieh A."/>
            <person name="Solovyev V."/>
            <person name="Salamov A."/>
            <person name="Braich B."/>
            <person name="Kosarev P."/>
            <person name="Mahmoud A."/>
            <person name="Hajiyev E."/>
            <person name="Babayeva S."/>
            <person name="Izzatullayeva V."/>
            <person name="Mammadov A."/>
            <person name="Mammadov A."/>
            <person name="Sharifova S."/>
            <person name="Ojaghi J."/>
            <person name="Eynullazada K."/>
            <person name="Bayramov B."/>
            <person name="Abdulazimova A."/>
            <person name="Shahmuradov I."/>
        </authorList>
    </citation>
    <scope>NUCLEOTIDE SEQUENCE [LARGE SCALE GENOMIC DNA]</scope>
    <source>
        <strain evidence="2">cv. AG2017</strain>
        <tissue evidence="1">Leaf</tissue>
    </source>
</reference>
<comment type="caution">
    <text evidence="1">The sequence shown here is derived from an EMBL/GenBank/DDBJ whole genome shotgun (WGS) entry which is preliminary data.</text>
</comment>
<keyword evidence="2" id="KW-1185">Reference proteome</keyword>
<dbReference type="AlphaFoldDB" id="A0A2I0KCV4"/>
<evidence type="ECO:0000313" key="1">
    <source>
        <dbReference type="EMBL" id="PKI66368.1"/>
    </source>
</evidence>